<keyword evidence="4 10" id="KW-1003">Cell membrane</keyword>
<keyword evidence="8 10" id="KW-1133">Transmembrane helix</keyword>
<protein>
    <recommendedName>
        <fullName evidence="10">Flagellar protein FliL</fullName>
    </recommendedName>
</protein>
<evidence type="ECO:0000256" key="2">
    <source>
        <dbReference type="ARBA" id="ARBA00004162"/>
    </source>
</evidence>
<evidence type="ECO:0000256" key="7">
    <source>
        <dbReference type="ARBA" id="ARBA00022779"/>
    </source>
</evidence>
<organism evidence="12 13">
    <name type="scientific">Nitratidesulfovibrio oxamicus</name>
    <dbReference type="NCBI Taxonomy" id="32016"/>
    <lineage>
        <taxon>Bacteria</taxon>
        <taxon>Pseudomonadati</taxon>
        <taxon>Thermodesulfobacteriota</taxon>
        <taxon>Desulfovibrionia</taxon>
        <taxon>Desulfovibrionales</taxon>
        <taxon>Desulfovibrionaceae</taxon>
        <taxon>Nitratidesulfovibrio</taxon>
    </lineage>
</organism>
<dbReference type="InterPro" id="IPR005503">
    <property type="entry name" value="FliL"/>
</dbReference>
<keyword evidence="5 10" id="KW-0145">Chemotaxis</keyword>
<comment type="similarity">
    <text evidence="3 10">Belongs to the FliL family.</text>
</comment>
<evidence type="ECO:0000256" key="5">
    <source>
        <dbReference type="ARBA" id="ARBA00022500"/>
    </source>
</evidence>
<evidence type="ECO:0000313" key="12">
    <source>
        <dbReference type="EMBL" id="MBG3876514.1"/>
    </source>
</evidence>
<keyword evidence="12" id="KW-0282">Flagellum</keyword>
<evidence type="ECO:0000256" key="9">
    <source>
        <dbReference type="ARBA" id="ARBA00023136"/>
    </source>
</evidence>
<feature type="region of interest" description="Disordered" evidence="11">
    <location>
        <begin position="10"/>
        <end position="49"/>
    </location>
</feature>
<evidence type="ECO:0000256" key="6">
    <source>
        <dbReference type="ARBA" id="ARBA00022692"/>
    </source>
</evidence>
<accession>A0ABS0J266</accession>
<comment type="subcellular location">
    <subcellularLocation>
        <location evidence="2">Cell membrane</location>
        <topology evidence="2">Single-pass membrane protein</topology>
    </subcellularLocation>
</comment>
<evidence type="ECO:0000313" key="13">
    <source>
        <dbReference type="Proteomes" id="UP001194469"/>
    </source>
</evidence>
<gene>
    <name evidence="12" type="ORF">FVW20_05600</name>
</gene>
<evidence type="ECO:0000256" key="10">
    <source>
        <dbReference type="RuleBase" id="RU364125"/>
    </source>
</evidence>
<keyword evidence="7 10" id="KW-0283">Flagellar rotation</keyword>
<keyword evidence="9 10" id="KW-0472">Membrane</keyword>
<evidence type="ECO:0000256" key="3">
    <source>
        <dbReference type="ARBA" id="ARBA00008281"/>
    </source>
</evidence>
<evidence type="ECO:0000256" key="4">
    <source>
        <dbReference type="ARBA" id="ARBA00022475"/>
    </source>
</evidence>
<dbReference type="Proteomes" id="UP001194469">
    <property type="component" value="Unassembled WGS sequence"/>
</dbReference>
<comment type="caution">
    <text evidence="12">The sequence shown here is derived from an EMBL/GenBank/DDBJ whole genome shotgun (WGS) entry which is preliminary data.</text>
</comment>
<feature type="transmembrane region" description="Helical" evidence="10">
    <location>
        <begin position="105"/>
        <end position="127"/>
    </location>
</feature>
<dbReference type="PANTHER" id="PTHR35091:SF2">
    <property type="entry name" value="FLAGELLAR PROTEIN FLIL"/>
    <property type="match status" value="1"/>
</dbReference>
<sequence>MLLMPIVTAAVPDSPEVPGADGLFPDEEGKAELDAGQLDVDALGPPVEDKVELDLEDAPFLLPEEEKAPPPPPPAAQSLSLSSDGDAPKKKFSLNLSGLLANKKLLIIVAAVLVVLLVGGGAAWFMLRKKEAPPPPPDAAVQKIVVPQQAAPPPTEPAKPAQTILSWEPFWVEQKDAKGAIRFLVVKFSAPTENQKLVFEVQAKKVVIRDAVYYYLKNKSLTYLTDAANAETLKKDILAIMNEYLSIGKLEDLLIENYLVK</sequence>
<keyword evidence="6 10" id="KW-0812">Transmembrane</keyword>
<reference evidence="12 13" key="1">
    <citation type="submission" date="2019-08" db="EMBL/GenBank/DDBJ databases">
        <authorList>
            <person name="Luo N."/>
        </authorList>
    </citation>
    <scope>NUCLEOTIDE SEQUENCE [LARGE SCALE GENOMIC DNA]</scope>
    <source>
        <strain evidence="12 13">NCIMB 9442</strain>
    </source>
</reference>
<dbReference type="PANTHER" id="PTHR35091">
    <property type="entry name" value="FLAGELLAR PROTEIN FLIL"/>
    <property type="match status" value="1"/>
</dbReference>
<evidence type="ECO:0000256" key="1">
    <source>
        <dbReference type="ARBA" id="ARBA00002254"/>
    </source>
</evidence>
<name>A0ABS0J266_9BACT</name>
<comment type="function">
    <text evidence="1 10">Controls the rotational direction of flagella during chemotaxis.</text>
</comment>
<evidence type="ECO:0000256" key="11">
    <source>
        <dbReference type="SAM" id="MobiDB-lite"/>
    </source>
</evidence>
<dbReference type="Pfam" id="PF03748">
    <property type="entry name" value="FliL"/>
    <property type="match status" value="1"/>
</dbReference>
<dbReference type="RefSeq" id="WP_196608652.1">
    <property type="nucleotide sequence ID" value="NZ_VRYY01000120.1"/>
</dbReference>
<keyword evidence="12" id="KW-0966">Cell projection</keyword>
<proteinExistence type="inferred from homology"/>
<keyword evidence="12" id="KW-0969">Cilium</keyword>
<feature type="region of interest" description="Disordered" evidence="11">
    <location>
        <begin position="63"/>
        <end position="84"/>
    </location>
</feature>
<dbReference type="EMBL" id="VRYY01000120">
    <property type="protein sequence ID" value="MBG3876514.1"/>
    <property type="molecule type" value="Genomic_DNA"/>
</dbReference>
<evidence type="ECO:0000256" key="8">
    <source>
        <dbReference type="ARBA" id="ARBA00022989"/>
    </source>
</evidence>
<keyword evidence="13" id="KW-1185">Reference proteome</keyword>